<keyword evidence="6 15" id="KW-0949">S-adenosyl-L-methionine</keyword>
<dbReference type="OrthoDB" id="296065at2759"/>
<dbReference type="InterPro" id="IPR000241">
    <property type="entry name" value="RlmKL-like_Mtase"/>
</dbReference>
<keyword evidence="8 15" id="KW-0694">RNA-binding</keyword>
<dbReference type="EC" id="2.1.1.214" evidence="12"/>
<dbReference type="AlphaFoldDB" id="A0A7I4YLU9"/>
<comment type="function">
    <text evidence="10">Catalytic subunit of the TRMT11-TRM112 methyltransferase complex, that specifically mediates the S-adenosyl-L-methionine-dependent N(2)-methylation of guanosine nucleotide at position 10 (m2G10) in tRNAs. This is one of the major tRNA (guanine-N(2))-methyltransferases.</text>
</comment>
<organism evidence="18 19">
    <name type="scientific">Haemonchus contortus</name>
    <name type="common">Barber pole worm</name>
    <dbReference type="NCBI Taxonomy" id="6289"/>
    <lineage>
        <taxon>Eukaryota</taxon>
        <taxon>Metazoa</taxon>
        <taxon>Ecdysozoa</taxon>
        <taxon>Nematoda</taxon>
        <taxon>Chromadorea</taxon>
        <taxon>Rhabditida</taxon>
        <taxon>Rhabditina</taxon>
        <taxon>Rhabditomorpha</taxon>
        <taxon>Strongyloidea</taxon>
        <taxon>Trichostrongylidae</taxon>
        <taxon>Haemonchus</taxon>
    </lineage>
</organism>
<evidence type="ECO:0000259" key="16">
    <source>
        <dbReference type="Pfam" id="PF01170"/>
    </source>
</evidence>
<dbReference type="InterPro" id="IPR059073">
    <property type="entry name" value="TRMT11_N"/>
</dbReference>
<keyword evidence="7 15" id="KW-0819">tRNA processing</keyword>
<dbReference type="PROSITE" id="PS00092">
    <property type="entry name" value="N6_MTASE"/>
    <property type="match status" value="1"/>
</dbReference>
<evidence type="ECO:0000256" key="13">
    <source>
        <dbReference type="ARBA" id="ARBA00067484"/>
    </source>
</evidence>
<protein>
    <recommendedName>
        <fullName evidence="13">tRNA (guanine(10)-N(2))-methyltransferase TRMT11</fullName>
        <ecNumber evidence="12">2.1.1.214</ecNumber>
    </recommendedName>
    <alternativeName>
        <fullName evidence="14">tRNA methyltransferase 11 homolog</fullName>
    </alternativeName>
</protein>
<evidence type="ECO:0000256" key="5">
    <source>
        <dbReference type="ARBA" id="ARBA00022679"/>
    </source>
</evidence>
<evidence type="ECO:0000256" key="6">
    <source>
        <dbReference type="ARBA" id="ARBA00022691"/>
    </source>
</evidence>
<dbReference type="OMA" id="SCNLNRY"/>
<evidence type="ECO:0000256" key="12">
    <source>
        <dbReference type="ARBA" id="ARBA00066937"/>
    </source>
</evidence>
<evidence type="ECO:0000313" key="18">
    <source>
        <dbReference type="Proteomes" id="UP000025227"/>
    </source>
</evidence>
<evidence type="ECO:0000259" key="17">
    <source>
        <dbReference type="Pfam" id="PF25904"/>
    </source>
</evidence>
<evidence type="ECO:0000256" key="1">
    <source>
        <dbReference type="ARBA" id="ARBA00004496"/>
    </source>
</evidence>
<accession>A0A7I4YLU9</accession>
<evidence type="ECO:0000256" key="10">
    <source>
        <dbReference type="ARBA" id="ARBA00056270"/>
    </source>
</evidence>
<dbReference type="PIRSF" id="PIRSF017259">
    <property type="entry name" value="tRNA_mtfrase_TRM11"/>
    <property type="match status" value="1"/>
</dbReference>
<keyword evidence="2" id="KW-0963">Cytoplasm</keyword>
<feature type="domain" description="Ribosomal RNA large subunit methyltransferase K/L-like methyltransferase" evidence="16">
    <location>
        <begin position="179"/>
        <end position="305"/>
    </location>
</feature>
<keyword evidence="4 15" id="KW-0489">Methyltransferase</keyword>
<dbReference type="PROSITE" id="PS51627">
    <property type="entry name" value="SAM_MT_TRM11"/>
    <property type="match status" value="1"/>
</dbReference>
<dbReference type="Pfam" id="PF25904">
    <property type="entry name" value="Tmrp11_N"/>
    <property type="match status" value="1"/>
</dbReference>
<dbReference type="GO" id="GO:0160102">
    <property type="term" value="F:tRNA (guanine(10)-N2)-methyltransferase activity"/>
    <property type="evidence" value="ECO:0007669"/>
    <property type="project" value="UniProtKB-EC"/>
</dbReference>
<comment type="catalytic activity">
    <reaction evidence="9">
        <text>guanosine(10) in tRNA + S-adenosyl-L-methionine = N(2)-methylguanosine(10) in tRNA + S-adenosyl-L-homocysteine + H(+)</text>
        <dbReference type="Rhea" id="RHEA:43128"/>
        <dbReference type="Rhea" id="RHEA-COMP:10355"/>
        <dbReference type="Rhea" id="RHEA-COMP:10357"/>
        <dbReference type="ChEBI" id="CHEBI:15378"/>
        <dbReference type="ChEBI" id="CHEBI:57856"/>
        <dbReference type="ChEBI" id="CHEBI:59789"/>
        <dbReference type="ChEBI" id="CHEBI:74269"/>
        <dbReference type="ChEBI" id="CHEBI:74481"/>
        <dbReference type="EC" id="2.1.1.214"/>
    </reaction>
    <physiologicalReaction direction="left-to-right" evidence="9">
        <dbReference type="Rhea" id="RHEA:43129"/>
    </physiologicalReaction>
</comment>
<evidence type="ECO:0000256" key="8">
    <source>
        <dbReference type="ARBA" id="ARBA00022884"/>
    </source>
</evidence>
<dbReference type="InterPro" id="IPR029063">
    <property type="entry name" value="SAM-dependent_MTases_sf"/>
</dbReference>
<evidence type="ECO:0000256" key="9">
    <source>
        <dbReference type="ARBA" id="ARBA00050985"/>
    </source>
</evidence>
<evidence type="ECO:0000256" key="2">
    <source>
        <dbReference type="ARBA" id="ARBA00022490"/>
    </source>
</evidence>
<dbReference type="Gene3D" id="3.40.50.150">
    <property type="entry name" value="Vaccinia Virus protein VP39"/>
    <property type="match status" value="1"/>
</dbReference>
<reference evidence="19" key="1">
    <citation type="submission" date="2020-12" db="UniProtKB">
        <authorList>
            <consortium name="WormBaseParasite"/>
        </authorList>
    </citation>
    <scope>IDENTIFICATION</scope>
    <source>
        <strain evidence="19">MHco3</strain>
    </source>
</reference>
<proteinExistence type="inferred from homology"/>
<dbReference type="InterPro" id="IPR016691">
    <property type="entry name" value="TRMT11"/>
</dbReference>
<evidence type="ECO:0000256" key="3">
    <source>
        <dbReference type="ARBA" id="ARBA00022555"/>
    </source>
</evidence>
<dbReference type="PANTHER" id="PTHR13370:SF3">
    <property type="entry name" value="TRNA (GUANINE(10)-N2)-METHYLTRANSFERASE HOMOLOG"/>
    <property type="match status" value="1"/>
</dbReference>
<dbReference type="GO" id="GO:0005737">
    <property type="term" value="C:cytoplasm"/>
    <property type="evidence" value="ECO:0007669"/>
    <property type="project" value="UniProtKB-SubCell"/>
</dbReference>
<dbReference type="GO" id="GO:0000049">
    <property type="term" value="F:tRNA binding"/>
    <property type="evidence" value="ECO:0007669"/>
    <property type="project" value="UniProtKB-UniRule"/>
</dbReference>
<comment type="subunit">
    <text evidence="11">Part of the heterodimeric TRMT11-TRM112 methyltransferase complex; this complex forms an active tRNA methyltransferase, where TRMT112 acts as an activator of the catalytic subunit TRMT11.</text>
</comment>
<evidence type="ECO:0000256" key="11">
    <source>
        <dbReference type="ARBA" id="ARBA00065434"/>
    </source>
</evidence>
<keyword evidence="18" id="KW-1185">Reference proteome</keyword>
<dbReference type="SUPFAM" id="SSF53335">
    <property type="entry name" value="S-adenosyl-L-methionine-dependent methyltransferases"/>
    <property type="match status" value="1"/>
</dbReference>
<evidence type="ECO:0000256" key="4">
    <source>
        <dbReference type="ARBA" id="ARBA00022603"/>
    </source>
</evidence>
<dbReference type="WBParaSite" id="HCON_00110030-00001">
    <property type="protein sequence ID" value="HCON_00110030-00001"/>
    <property type="gene ID" value="HCON_00110030"/>
</dbReference>
<keyword evidence="5 15" id="KW-0808">Transferase</keyword>
<dbReference type="Pfam" id="PF01170">
    <property type="entry name" value="UPF0020"/>
    <property type="match status" value="1"/>
</dbReference>
<evidence type="ECO:0000256" key="15">
    <source>
        <dbReference type="PROSITE-ProRule" id="PRU00959"/>
    </source>
</evidence>
<evidence type="ECO:0000313" key="19">
    <source>
        <dbReference type="WBParaSite" id="HCON_00110030-00001"/>
    </source>
</evidence>
<evidence type="ECO:0000256" key="14">
    <source>
        <dbReference type="ARBA" id="ARBA00075308"/>
    </source>
</evidence>
<dbReference type="PANTHER" id="PTHR13370">
    <property type="entry name" value="RNA METHYLASE-RELATED"/>
    <property type="match status" value="1"/>
</dbReference>
<dbReference type="Proteomes" id="UP000025227">
    <property type="component" value="Unplaced"/>
</dbReference>
<name>A0A7I4YLU9_HAECO</name>
<dbReference type="GO" id="GO:0043527">
    <property type="term" value="C:tRNA methyltransferase complex"/>
    <property type="evidence" value="ECO:0007669"/>
    <property type="project" value="UniProtKB-ARBA"/>
</dbReference>
<dbReference type="GO" id="GO:0008033">
    <property type="term" value="P:tRNA processing"/>
    <property type="evidence" value="ECO:0007669"/>
    <property type="project" value="UniProtKB-UniRule"/>
</dbReference>
<evidence type="ECO:0000256" key="7">
    <source>
        <dbReference type="ARBA" id="ARBA00022694"/>
    </source>
</evidence>
<feature type="domain" description="tRNA (guanine(10)-N(2))-methyltransferase TRMT11 N-terminal" evidence="17">
    <location>
        <begin position="2"/>
        <end position="167"/>
    </location>
</feature>
<sequence length="436" mass="49589">MKVVFLFSQVHVDFRIDELRGISDALGLDFDVSQINAKQHIFSVEIASEDHVRRILSRSVLLKSAYFHMFSACSYEELCKEITEHPEAFKVFDCADQSFSVNVRTIGRKKGVNCLGVAEKFASILPLFTAPVDLKTPHNAFYILEEFSNACESEPQRLFFGRLIGDGQSKLKSLYDIKTRRYIGNTTMDPELAFIQINITSVTADDLVLDPFMGTGGLLLPAAEFGAYTMGTEINYQIAKATGKSSRHDMLTRSKEESVKANFEQYGTERYYLCGLLADACWHNLWARPVFNAIVADPPYGIREKGRKIGKKPRKEQWISNGSEHEYHFPEKQPYSLEKTFTDLCDLAAKTLIVGGKLSFWFPVIRESYSEECLPVHPALSLVANCEQELSRKTSRRLLVYRKHREPEAGEHSWYPANHYENGTFRDIAFAPKQMA</sequence>
<dbReference type="GO" id="GO:0032259">
    <property type="term" value="P:methylation"/>
    <property type="evidence" value="ECO:0007669"/>
    <property type="project" value="UniProtKB-UniRule"/>
</dbReference>
<comment type="subcellular location">
    <subcellularLocation>
        <location evidence="1">Cytoplasm</location>
    </subcellularLocation>
</comment>
<keyword evidence="3 15" id="KW-0820">tRNA-binding</keyword>
<comment type="similarity">
    <text evidence="15">Belongs to the class I-like SAM-binding methyltransferase superfamily. TRM11 methyltransferase family.</text>
</comment>
<dbReference type="InterPro" id="IPR002052">
    <property type="entry name" value="DNA_methylase_N6_adenine_CS"/>
</dbReference>